<protein>
    <recommendedName>
        <fullName evidence="2">DNA replication regulator Sld3 C-terminal domain-containing protein</fullName>
    </recommendedName>
</protein>
<dbReference type="AlphaFoldDB" id="A0A9W9PHA1"/>
<dbReference type="GO" id="GO:0006270">
    <property type="term" value="P:DNA replication initiation"/>
    <property type="evidence" value="ECO:0007669"/>
    <property type="project" value="InterPro"/>
</dbReference>
<accession>A0A9W9PHA1</accession>
<feature type="region of interest" description="Disordered" evidence="1">
    <location>
        <begin position="550"/>
        <end position="621"/>
    </location>
</feature>
<evidence type="ECO:0000313" key="4">
    <source>
        <dbReference type="Proteomes" id="UP001150941"/>
    </source>
</evidence>
<dbReference type="PANTHER" id="PTHR28067:SF1">
    <property type="entry name" value="DNA REPLICATION REGULATOR SLD3"/>
    <property type="match status" value="1"/>
</dbReference>
<reference evidence="3" key="1">
    <citation type="submission" date="2022-11" db="EMBL/GenBank/DDBJ databases">
        <authorList>
            <person name="Petersen C."/>
        </authorList>
    </citation>
    <scope>NUCLEOTIDE SEQUENCE</scope>
    <source>
        <strain evidence="3">IBT 19713</strain>
    </source>
</reference>
<gene>
    <name evidence="3" type="ORF">N7468_001781</name>
</gene>
<evidence type="ECO:0000259" key="2">
    <source>
        <dbReference type="Pfam" id="PF08639"/>
    </source>
</evidence>
<name>A0A9W9PHA1_9EURO</name>
<evidence type="ECO:0000313" key="3">
    <source>
        <dbReference type="EMBL" id="KAJ5246798.1"/>
    </source>
</evidence>
<comment type="caution">
    <text evidence="3">The sequence shown here is derived from an EMBL/GenBank/DDBJ whole genome shotgun (WGS) entry which is preliminary data.</text>
</comment>
<feature type="compositionally biased region" description="Basic and acidic residues" evidence="1">
    <location>
        <begin position="562"/>
        <end position="580"/>
    </location>
</feature>
<dbReference type="RefSeq" id="XP_058334219.1">
    <property type="nucleotide sequence ID" value="XM_058471078.1"/>
</dbReference>
<reference evidence="3" key="2">
    <citation type="journal article" date="2023" name="IMA Fungus">
        <title>Comparative genomic study of the Penicillium genus elucidates a diverse pangenome and 15 lateral gene transfer events.</title>
        <authorList>
            <person name="Petersen C."/>
            <person name="Sorensen T."/>
            <person name="Nielsen M.R."/>
            <person name="Sondergaard T.E."/>
            <person name="Sorensen J.L."/>
            <person name="Fitzpatrick D.A."/>
            <person name="Frisvad J.C."/>
            <person name="Nielsen K.L."/>
        </authorList>
    </citation>
    <scope>NUCLEOTIDE SEQUENCE</scope>
    <source>
        <strain evidence="3">IBT 19713</strain>
    </source>
</reference>
<feature type="compositionally biased region" description="Basic and acidic residues" evidence="1">
    <location>
        <begin position="461"/>
        <end position="471"/>
    </location>
</feature>
<feature type="compositionally biased region" description="Basic residues" evidence="1">
    <location>
        <begin position="369"/>
        <end position="380"/>
    </location>
</feature>
<feature type="compositionally biased region" description="Low complexity" evidence="1">
    <location>
        <begin position="550"/>
        <end position="559"/>
    </location>
</feature>
<organism evidence="3 4">
    <name type="scientific">Penicillium chermesinum</name>
    <dbReference type="NCBI Taxonomy" id="63820"/>
    <lineage>
        <taxon>Eukaryota</taxon>
        <taxon>Fungi</taxon>
        <taxon>Dikarya</taxon>
        <taxon>Ascomycota</taxon>
        <taxon>Pezizomycotina</taxon>
        <taxon>Eurotiomycetes</taxon>
        <taxon>Eurotiomycetidae</taxon>
        <taxon>Eurotiales</taxon>
        <taxon>Aspergillaceae</taxon>
        <taxon>Penicillium</taxon>
    </lineage>
</organism>
<feature type="region of interest" description="Disordered" evidence="1">
    <location>
        <begin position="881"/>
        <end position="962"/>
    </location>
</feature>
<keyword evidence="4" id="KW-1185">Reference proteome</keyword>
<dbReference type="Gene3D" id="1.20.58.2130">
    <property type="match status" value="1"/>
</dbReference>
<dbReference type="OrthoDB" id="15567at2759"/>
<dbReference type="InterPro" id="IPR013948">
    <property type="entry name" value="DNA_replication_reg_Sld3_C"/>
</dbReference>
<feature type="region of interest" description="Disordered" evidence="1">
    <location>
        <begin position="364"/>
        <end position="385"/>
    </location>
</feature>
<dbReference type="Proteomes" id="UP001150941">
    <property type="component" value="Unassembled WGS sequence"/>
</dbReference>
<dbReference type="GeneID" id="83198381"/>
<feature type="region of interest" description="Disordered" evidence="1">
    <location>
        <begin position="698"/>
        <end position="854"/>
    </location>
</feature>
<dbReference type="Pfam" id="PF08639">
    <property type="entry name" value="Sld3_STD"/>
    <property type="match status" value="1"/>
</dbReference>
<feature type="compositionally biased region" description="Polar residues" evidence="1">
    <location>
        <begin position="834"/>
        <end position="854"/>
    </location>
</feature>
<feature type="domain" description="DNA replication regulator Sld3 C-terminal" evidence="2">
    <location>
        <begin position="279"/>
        <end position="803"/>
    </location>
</feature>
<feature type="compositionally biased region" description="Polar residues" evidence="1">
    <location>
        <begin position="601"/>
        <end position="614"/>
    </location>
</feature>
<dbReference type="InterPro" id="IPR042511">
    <property type="entry name" value="Sld3"/>
</dbReference>
<dbReference type="PANTHER" id="PTHR28067">
    <property type="entry name" value="DNA REPLICATION REGULATOR SLD3"/>
    <property type="match status" value="1"/>
</dbReference>
<dbReference type="GO" id="GO:0031261">
    <property type="term" value="C:DNA replication preinitiation complex"/>
    <property type="evidence" value="ECO:0007669"/>
    <property type="project" value="TreeGrafter"/>
</dbReference>
<dbReference type="EMBL" id="JAPQKS010000002">
    <property type="protein sequence ID" value="KAJ5246798.1"/>
    <property type="molecule type" value="Genomic_DNA"/>
</dbReference>
<sequence>MTARTIPSALDPLSSSMLNKLHEAQPPTKKRKIGRESSFVQCSTTSIVIKAPITALSNEPLVLNPITTLPRSRLPLSWIEDASWSHSDAQPGGMFAADIPALETDLSACTEPTVLAVRLAPDRGLYVVERVKRGIYSLSRLARWVHEGEIAVAVKGWQSTQVGEMKPKCEDKAGLEAESSNWWQAAQIPEPPSDLGPGDELAGLQVAVVFEDAVVEAGSHGPSFVDVLEHRSQSLVPAARRPSGGSLRIDSQASFIADAMDVDQTAESQELEVKQTPEELLDGMRDNYLEALYVSKTSVAYFAKGPLTRCRNAFQSGDEKSHSPAALIDYYREAILAAKKMDTKYRETLPVLVRDAMLAVSDDEAAPAVKKRKSKKKKLGRNGMYPEEDGFVHRWWKARAMTELSPADSSREAESKKHISDLRLRETQLQILLILEVIALEMSTKTDKKTTSEENGDEKEEPPKSKTKKPQDLDVLLELHLDRMCIWHAVSSEDTSAADSAKSSLFKEDHMSGKKAESDGVRDFCTEVIVPFYAARLPEKCKLITRKFGVTSGVSPGKKSSSKRERLEPGSEVVRKPPQKDHKRSLHRVSTEQRTATTTTQKGPPSLTRSNTAPTKVGAKRDLHNRLMEPTLPTIGNSVRGGIQQSRRMEPREIDLGGSRQTDSKSRRAQILAEQKKELDAAILALRKPNRELVAKDIANDATKRASTGGGSSRKPKNPVRNPLGQGVQVMATPRGNRKKDAAVGMPPPAQNSFMVLSSGRRAISFSGPDSDPFKSRSVQASGQNKRKAPSTDQGSIQETPTRPPSRLFYDPSKPSSSINKGANLFRVPKLPESRNSTEASDPSMVPTTPVSSRQKDIFTSSPEASRPLSLFFGGAVSSSIMETPPQPKRSFDEMSAPRSVPVVNSDTTTTTTTTIPAREPTPPAILGTPLKDSVMVPVTPDKSQSKSIYEQLGWDDDDMEL</sequence>
<evidence type="ECO:0000256" key="1">
    <source>
        <dbReference type="SAM" id="MobiDB-lite"/>
    </source>
</evidence>
<feature type="region of interest" description="Disordered" evidence="1">
    <location>
        <begin position="446"/>
        <end position="471"/>
    </location>
</feature>
<feature type="compositionally biased region" description="Polar residues" evidence="1">
    <location>
        <begin position="791"/>
        <end position="801"/>
    </location>
</feature>
<proteinExistence type="predicted"/>